<keyword evidence="1 6" id="KW-0645">Protease</keyword>
<accession>A0A7X1TT19</accession>
<proteinExistence type="inferred from homology"/>
<dbReference type="GO" id="GO:0004222">
    <property type="term" value="F:metalloendopeptidase activity"/>
    <property type="evidence" value="ECO:0007669"/>
    <property type="project" value="InterPro"/>
</dbReference>
<comment type="caution">
    <text evidence="8">The sequence shown here is derived from an EMBL/GenBank/DDBJ whole genome shotgun (WGS) entry which is preliminary data.</text>
</comment>
<gene>
    <name evidence="8" type="ORF">F8S09_15515</name>
</gene>
<dbReference type="GO" id="GO:0046872">
    <property type="term" value="F:metal ion binding"/>
    <property type="evidence" value="ECO:0007669"/>
    <property type="project" value="UniProtKB-UniRule"/>
</dbReference>
<evidence type="ECO:0000256" key="6">
    <source>
        <dbReference type="RuleBase" id="RU003435"/>
    </source>
</evidence>
<organism evidence="8 9">
    <name type="scientific">Deinococcus terrestris</name>
    <dbReference type="NCBI Taxonomy" id="2651870"/>
    <lineage>
        <taxon>Bacteria</taxon>
        <taxon>Thermotogati</taxon>
        <taxon>Deinococcota</taxon>
        <taxon>Deinococci</taxon>
        <taxon>Deinococcales</taxon>
        <taxon>Deinococcaceae</taxon>
        <taxon>Deinococcus</taxon>
    </lineage>
</organism>
<evidence type="ECO:0000313" key="9">
    <source>
        <dbReference type="Proteomes" id="UP000484842"/>
    </source>
</evidence>
<dbReference type="AlphaFoldDB" id="A0A7X1TT19"/>
<evidence type="ECO:0000256" key="1">
    <source>
        <dbReference type="ARBA" id="ARBA00022670"/>
    </source>
</evidence>
<dbReference type="GO" id="GO:0006508">
    <property type="term" value="P:proteolysis"/>
    <property type="evidence" value="ECO:0007669"/>
    <property type="project" value="UniProtKB-KW"/>
</dbReference>
<protein>
    <submittedName>
        <fullName evidence="8">M3 family oligoendopeptidase</fullName>
    </submittedName>
</protein>
<sequence>MTVTTQHTWEERYQHLHGATVDSDQAFREWLLNWAALESEVYEHNTALVRDFQANTSDEQARAARHEFLTQHAPRLRTWHDQTALLAVSWGERFAVPADWRQTYLYLRVMARQAEQPSGDLEGQVEVIAGEITSLYAQRRYEWNGEEVSAAQLSQWSTSPDRDLRRAAFLSQRASLARIAPEVVGRYRASLELRREMARRSGEATVHRHLWQGLERFDYSPAQVQQFRANVRQSLAPLLVEFREKRRELLGVDRLHPWDLAVNPFSGRALPRFGTEAEVMQQVARTLAGTLPGLSDHVTRLYAEGHLDLTARPGKAARSYTDYLAASHQPYVQMNLHPTPSSYQVLFHELGHVAQLTGVAPGAPFWHAFPGVEMREFVAQVFELWSLDRLPEFFDMDGANRYRVRFYEQTLSRMCAQCVMDEFQEWFYTTPEEITAVRLAEVWQAIQQQYPTGVDRSGEAYADLGYLSQQLVRRPLVGIEYALAWGWAFEFVETVRLDPDQAFGSLAQALRLGNTRPLPELLHTAGVNFSFSPQRVQTLSGTLRQALMLA</sequence>
<evidence type="ECO:0000256" key="5">
    <source>
        <dbReference type="ARBA" id="ARBA00023049"/>
    </source>
</evidence>
<evidence type="ECO:0000313" key="8">
    <source>
        <dbReference type="EMBL" id="MPY68064.1"/>
    </source>
</evidence>
<keyword evidence="2 6" id="KW-0479">Metal-binding</keyword>
<dbReference type="RefSeq" id="WP_152872374.1">
    <property type="nucleotide sequence ID" value="NZ_WBSL01000014.1"/>
</dbReference>
<keyword evidence="5 6" id="KW-0482">Metalloprotease</keyword>
<keyword evidence="4 6" id="KW-0862">Zinc</keyword>
<dbReference type="InterPro" id="IPR001567">
    <property type="entry name" value="Pept_M3A_M3B_dom"/>
</dbReference>
<dbReference type="Gene3D" id="1.10.1370.30">
    <property type="match status" value="1"/>
</dbReference>
<comment type="similarity">
    <text evidence="6">Belongs to the peptidase M3 family.</text>
</comment>
<feature type="domain" description="Peptidase M3A/M3B catalytic" evidence="7">
    <location>
        <begin position="159"/>
        <end position="528"/>
    </location>
</feature>
<keyword evidence="9" id="KW-1185">Reference proteome</keyword>
<evidence type="ECO:0000256" key="4">
    <source>
        <dbReference type="ARBA" id="ARBA00022833"/>
    </source>
</evidence>
<dbReference type="SUPFAM" id="SSF55486">
    <property type="entry name" value="Metalloproteases ('zincins'), catalytic domain"/>
    <property type="match status" value="1"/>
</dbReference>
<evidence type="ECO:0000256" key="3">
    <source>
        <dbReference type="ARBA" id="ARBA00022801"/>
    </source>
</evidence>
<evidence type="ECO:0000256" key="2">
    <source>
        <dbReference type="ARBA" id="ARBA00022723"/>
    </source>
</evidence>
<reference evidence="8 9" key="1">
    <citation type="submission" date="2019-10" db="EMBL/GenBank/DDBJ databases">
        <title>Deinococcus sp. isolated from soil.</title>
        <authorList>
            <person name="Li Y."/>
            <person name="Wang J."/>
        </authorList>
    </citation>
    <scope>NUCLEOTIDE SEQUENCE [LARGE SCALE GENOMIC DNA]</scope>
    <source>
        <strain evidence="8 9">SDU3-2</strain>
    </source>
</reference>
<dbReference type="Proteomes" id="UP000484842">
    <property type="component" value="Unassembled WGS sequence"/>
</dbReference>
<dbReference type="Pfam" id="PF01432">
    <property type="entry name" value="Peptidase_M3"/>
    <property type="match status" value="1"/>
</dbReference>
<evidence type="ECO:0000259" key="7">
    <source>
        <dbReference type="Pfam" id="PF01432"/>
    </source>
</evidence>
<dbReference type="EMBL" id="WBSL01000014">
    <property type="protein sequence ID" value="MPY68064.1"/>
    <property type="molecule type" value="Genomic_DNA"/>
</dbReference>
<name>A0A7X1TT19_9DEIO</name>
<keyword evidence="3 6" id="KW-0378">Hydrolase</keyword>
<comment type="cofactor">
    <cofactor evidence="6">
        <name>Zn(2+)</name>
        <dbReference type="ChEBI" id="CHEBI:29105"/>
    </cofactor>
    <text evidence="6">Binds 1 zinc ion.</text>
</comment>